<dbReference type="STRING" id="588581.Cpap_1370"/>
<reference evidence="2" key="1">
    <citation type="submission" date="2009-07" db="EMBL/GenBank/DDBJ databases">
        <authorList>
            <consortium name="US DOE Joint Genome Institute (JGI-PGF)"/>
            <person name="Lucas S."/>
            <person name="Copeland A."/>
            <person name="Lapidus A."/>
            <person name="Glavina del Rio T."/>
            <person name="Tice H."/>
            <person name="Bruce D."/>
            <person name="Goodwin L."/>
            <person name="Pitluck S."/>
            <person name="Larimer F."/>
            <person name="Land M.L."/>
            <person name="Mouttaki H."/>
            <person name="He Z."/>
            <person name="Zhou J."/>
            <person name="Hemme C.L."/>
        </authorList>
    </citation>
    <scope>NUCLEOTIDE SEQUENCE</scope>
    <source>
        <strain evidence="2">DSM 2782</strain>
    </source>
</reference>
<protein>
    <submittedName>
        <fullName evidence="2">Methyltransferase type 11</fullName>
    </submittedName>
</protein>
<dbReference type="PANTHER" id="PTHR42912">
    <property type="entry name" value="METHYLTRANSFERASE"/>
    <property type="match status" value="1"/>
</dbReference>
<dbReference type="OrthoDB" id="9791837at2"/>
<evidence type="ECO:0000313" key="3">
    <source>
        <dbReference type="Proteomes" id="UP000003860"/>
    </source>
</evidence>
<evidence type="ECO:0000259" key="1">
    <source>
        <dbReference type="Pfam" id="PF13649"/>
    </source>
</evidence>
<dbReference type="InterPro" id="IPR050508">
    <property type="entry name" value="Methyltransf_Superfamily"/>
</dbReference>
<dbReference type="InterPro" id="IPR041698">
    <property type="entry name" value="Methyltransf_25"/>
</dbReference>
<comment type="caution">
    <text evidence="2">The sequence shown here is derived from an EMBL/GenBank/DDBJ whole genome shotgun (WGS) entry which is preliminary data.</text>
</comment>
<dbReference type="Gene3D" id="3.40.50.150">
    <property type="entry name" value="Vaccinia Virus protein VP39"/>
    <property type="match status" value="1"/>
</dbReference>
<proteinExistence type="predicted"/>
<dbReference type="CDD" id="cd02440">
    <property type="entry name" value="AdoMet_MTases"/>
    <property type="match status" value="1"/>
</dbReference>
<dbReference type="Pfam" id="PF13649">
    <property type="entry name" value="Methyltransf_25"/>
    <property type="match status" value="1"/>
</dbReference>
<accession>F1TFU8</accession>
<dbReference type="GO" id="GO:0032259">
    <property type="term" value="P:methylation"/>
    <property type="evidence" value="ECO:0007669"/>
    <property type="project" value="UniProtKB-KW"/>
</dbReference>
<keyword evidence="3" id="KW-1185">Reference proteome</keyword>
<feature type="domain" description="Methyltransferase" evidence="1">
    <location>
        <begin position="51"/>
        <end position="123"/>
    </location>
</feature>
<dbReference type="Proteomes" id="UP000003860">
    <property type="component" value="Unassembled WGS sequence"/>
</dbReference>
<dbReference type="eggNOG" id="COG2226">
    <property type="taxonomic scope" value="Bacteria"/>
</dbReference>
<dbReference type="InterPro" id="IPR029063">
    <property type="entry name" value="SAM-dependent_MTases_sf"/>
</dbReference>
<gene>
    <name evidence="2" type="ORF">Cpap_1370</name>
</gene>
<keyword evidence="2" id="KW-0489">Methyltransferase</keyword>
<keyword evidence="2" id="KW-0808">Transferase</keyword>
<dbReference type="EMBL" id="ACXX02000011">
    <property type="protein sequence ID" value="EGD46830.1"/>
    <property type="molecule type" value="Genomic_DNA"/>
</dbReference>
<reference evidence="2" key="2">
    <citation type="submission" date="2011-01" db="EMBL/GenBank/DDBJ databases">
        <title>The Non-contiguous Finished genome of Clostridium papyrosolvens.</title>
        <authorList>
            <person name="Lucas S."/>
            <person name="Copeland A."/>
            <person name="Lapidus A."/>
            <person name="Cheng J.-F."/>
            <person name="Goodwin L."/>
            <person name="Pitluck S."/>
            <person name="Misra M."/>
            <person name="Chertkov O."/>
            <person name="Detter J.C."/>
            <person name="Han C."/>
            <person name="Tapia R."/>
            <person name="Land M."/>
            <person name="Hauser L."/>
            <person name="Kyrpides N."/>
            <person name="Ivanova N."/>
            <person name="Pagani I."/>
            <person name="Mouttaki H."/>
            <person name="He Z."/>
            <person name="Zhou J."/>
            <person name="Hemme C.L."/>
            <person name="Woyke T."/>
        </authorList>
    </citation>
    <scope>NUCLEOTIDE SEQUENCE [LARGE SCALE GENOMIC DNA]</scope>
    <source>
        <strain evidence="2">DSM 2782</strain>
    </source>
</reference>
<dbReference type="RefSeq" id="WP_004620877.1">
    <property type="nucleotide sequence ID" value="NZ_ACXX02000011.1"/>
</dbReference>
<organism evidence="2 3">
    <name type="scientific">Ruminiclostridium papyrosolvens DSM 2782</name>
    <dbReference type="NCBI Taxonomy" id="588581"/>
    <lineage>
        <taxon>Bacteria</taxon>
        <taxon>Bacillati</taxon>
        <taxon>Bacillota</taxon>
        <taxon>Clostridia</taxon>
        <taxon>Eubacteriales</taxon>
        <taxon>Oscillospiraceae</taxon>
        <taxon>Ruminiclostridium</taxon>
    </lineage>
</organism>
<dbReference type="AlphaFoldDB" id="F1TFU8"/>
<dbReference type="GO" id="GO:0008168">
    <property type="term" value="F:methyltransferase activity"/>
    <property type="evidence" value="ECO:0007669"/>
    <property type="project" value="UniProtKB-KW"/>
</dbReference>
<name>F1TFU8_9FIRM</name>
<evidence type="ECO:0000313" key="2">
    <source>
        <dbReference type="EMBL" id="EGD46830.1"/>
    </source>
</evidence>
<dbReference type="SUPFAM" id="SSF53335">
    <property type="entry name" value="S-adenosyl-L-methionine-dependent methyltransferases"/>
    <property type="match status" value="1"/>
</dbReference>
<sequence length="206" mass="24053">MSHMNNIKKYYEDNYKEGYPDYYIQGWENKTAQEMRFKELVGHINLNNKRILDVGCGTGNLLEYINQKYTGFDYTGVDILPHMIKIAEGKKLKGKFICMDLFKNNPFPNKSFDAIFSSGIFNLNLGNNKEFLLDALEVFQDLSCGVISFNLLWDKSPDREDKYFYFDPDEVEQLLTEKYGMSWTVIIAKGYLNNDFTVQLKKKQCS</sequence>